<evidence type="ECO:0000256" key="1">
    <source>
        <dbReference type="ARBA" id="ARBA00022801"/>
    </source>
</evidence>
<accession>A0A1L7I3F3</accession>
<evidence type="ECO:0000313" key="2">
    <source>
        <dbReference type="EMBL" id="APU68148.1"/>
    </source>
</evidence>
<organism evidence="2 3">
    <name type="scientific">Christiangramia flava JLT2011</name>
    <dbReference type="NCBI Taxonomy" id="1229726"/>
    <lineage>
        <taxon>Bacteria</taxon>
        <taxon>Pseudomonadati</taxon>
        <taxon>Bacteroidota</taxon>
        <taxon>Flavobacteriia</taxon>
        <taxon>Flavobacteriales</taxon>
        <taxon>Flavobacteriaceae</taxon>
        <taxon>Christiangramia</taxon>
    </lineage>
</organism>
<keyword evidence="3" id="KW-1185">Reference proteome</keyword>
<gene>
    <name evidence="2" type="ORF">GRFL_1424</name>
</gene>
<dbReference type="Proteomes" id="UP000186230">
    <property type="component" value="Chromosome"/>
</dbReference>
<dbReference type="EMBL" id="CP016359">
    <property type="protein sequence ID" value="APU68148.1"/>
    <property type="molecule type" value="Genomic_DNA"/>
</dbReference>
<dbReference type="GO" id="GO:0005975">
    <property type="term" value="P:carbohydrate metabolic process"/>
    <property type="evidence" value="ECO:0007669"/>
    <property type="project" value="InterPro"/>
</dbReference>
<dbReference type="Pfam" id="PF07470">
    <property type="entry name" value="Glyco_hydro_88"/>
    <property type="match status" value="1"/>
</dbReference>
<protein>
    <submittedName>
        <fullName evidence="2">Rhamnogalacturonides degradation protein RhiN</fullName>
    </submittedName>
</protein>
<proteinExistence type="predicted"/>
<evidence type="ECO:0000313" key="3">
    <source>
        <dbReference type="Proteomes" id="UP000186230"/>
    </source>
</evidence>
<dbReference type="PANTHER" id="PTHR33886:SF8">
    <property type="entry name" value="UNSATURATED RHAMNOGALACTURONAN HYDROLASE (EUROFUNG)"/>
    <property type="match status" value="1"/>
</dbReference>
<sequence>MNMNAKSFLVFTFLLSFYSIIAQESFDRTQVLKQMQLANNYFMQKWPDVGKTIITNKERPSHIWTRAVYYEGLMALHEIYPKEVYYQYALDWANFHDWGFRSGNETRNADDYCAAQTYIDLYNLEPDSEKLKNTRACMQKFLHTSQNGDWNWIDAIQMGMPIFSKMGVLEKDSRYFQKMYEMYMYTRNKEGENGLFNEEDGLWWRDADFDPPYTEPNGEDSYWSRGNGWVAGALARVLSIIPEDAPHRDQYIHDLRTMAEALTEVQREDGFWNVSLHDENHFGGPELSGTALFVYAMAYGVNNDLLDKGKYLPVIEKGWKAMTEKGLHDNGFLGYLQSTGKEPKDGQPLSYDKAPDFEDYGIGCFLLAGSEVYKLENGFD</sequence>
<name>A0A1L7I3F3_9FLAO</name>
<dbReference type="Gene3D" id="1.50.10.10">
    <property type="match status" value="1"/>
</dbReference>
<dbReference type="InterPro" id="IPR008928">
    <property type="entry name" value="6-hairpin_glycosidase_sf"/>
</dbReference>
<dbReference type="STRING" id="1229726.GRFL_1424"/>
<dbReference type="SUPFAM" id="SSF48208">
    <property type="entry name" value="Six-hairpin glycosidases"/>
    <property type="match status" value="1"/>
</dbReference>
<dbReference type="PANTHER" id="PTHR33886">
    <property type="entry name" value="UNSATURATED RHAMNOGALACTURONAN HYDROLASE (EUROFUNG)"/>
    <property type="match status" value="1"/>
</dbReference>
<dbReference type="InterPro" id="IPR012341">
    <property type="entry name" value="6hp_glycosidase-like_sf"/>
</dbReference>
<reference evidence="2 3" key="1">
    <citation type="submission" date="2016-07" db="EMBL/GenBank/DDBJ databases">
        <title>Multi-omics approach to identify versatile polysaccharide utilization systems of a marine flavobacterium Gramella flava.</title>
        <authorList>
            <person name="Tang K."/>
        </authorList>
    </citation>
    <scope>NUCLEOTIDE SEQUENCE [LARGE SCALE GENOMIC DNA]</scope>
    <source>
        <strain evidence="2 3">JLT2011</strain>
    </source>
</reference>
<dbReference type="KEGG" id="gfl:GRFL_1424"/>
<dbReference type="GO" id="GO:0016787">
    <property type="term" value="F:hydrolase activity"/>
    <property type="evidence" value="ECO:0007669"/>
    <property type="project" value="UniProtKB-KW"/>
</dbReference>
<dbReference type="InterPro" id="IPR052043">
    <property type="entry name" value="PolySaccharide_Degr_Enz"/>
</dbReference>
<dbReference type="AlphaFoldDB" id="A0A1L7I3F3"/>
<keyword evidence="1" id="KW-0378">Hydrolase</keyword>
<dbReference type="InterPro" id="IPR010905">
    <property type="entry name" value="Glyco_hydro_88"/>
</dbReference>